<evidence type="ECO:0000313" key="2">
    <source>
        <dbReference type="Proteomes" id="UP000663828"/>
    </source>
</evidence>
<sequence>MNKNGISLIKSILYKQVHIKCYKKYHDHYTHVCASKQSSSKLPLTDRTNHQQLSLVFQTTTHNDTYCPQNPVNQIIMHKMPSRTSPLNMSIPTTDVAGIVLYRQKCDKVADNNHEGFQLEQITNRQ</sequence>
<dbReference type="AlphaFoldDB" id="A0A815YPI9"/>
<proteinExistence type="predicted"/>
<protein>
    <submittedName>
        <fullName evidence="1">Uncharacterized protein</fullName>
    </submittedName>
</protein>
<dbReference type="EMBL" id="CAJNOR010005697">
    <property type="protein sequence ID" value="CAF1572945.1"/>
    <property type="molecule type" value="Genomic_DNA"/>
</dbReference>
<keyword evidence="2" id="KW-1185">Reference proteome</keyword>
<evidence type="ECO:0000313" key="1">
    <source>
        <dbReference type="EMBL" id="CAF1572945.1"/>
    </source>
</evidence>
<reference evidence="1" key="1">
    <citation type="submission" date="2021-02" db="EMBL/GenBank/DDBJ databases">
        <authorList>
            <person name="Nowell W R."/>
        </authorList>
    </citation>
    <scope>NUCLEOTIDE SEQUENCE</scope>
</reference>
<accession>A0A815YPI9</accession>
<name>A0A815YPI9_ADIRI</name>
<comment type="caution">
    <text evidence="1">The sequence shown here is derived from an EMBL/GenBank/DDBJ whole genome shotgun (WGS) entry which is preliminary data.</text>
</comment>
<dbReference type="Proteomes" id="UP000663828">
    <property type="component" value="Unassembled WGS sequence"/>
</dbReference>
<gene>
    <name evidence="1" type="ORF">XAT740_LOCUS44659</name>
</gene>
<organism evidence="1 2">
    <name type="scientific">Adineta ricciae</name>
    <name type="common">Rotifer</name>
    <dbReference type="NCBI Taxonomy" id="249248"/>
    <lineage>
        <taxon>Eukaryota</taxon>
        <taxon>Metazoa</taxon>
        <taxon>Spiralia</taxon>
        <taxon>Gnathifera</taxon>
        <taxon>Rotifera</taxon>
        <taxon>Eurotatoria</taxon>
        <taxon>Bdelloidea</taxon>
        <taxon>Adinetida</taxon>
        <taxon>Adinetidae</taxon>
        <taxon>Adineta</taxon>
    </lineage>
</organism>